<dbReference type="InterPro" id="IPR015063">
    <property type="entry name" value="USP8_dimer"/>
</dbReference>
<dbReference type="SMART" id="SM00232">
    <property type="entry name" value="JAB_MPN"/>
    <property type="match status" value="1"/>
</dbReference>
<keyword evidence="12" id="KW-1185">Reference proteome</keyword>
<evidence type="ECO:0000259" key="10">
    <source>
        <dbReference type="PROSITE" id="PS50249"/>
    </source>
</evidence>
<evidence type="ECO:0000313" key="11">
    <source>
        <dbReference type="Ensembl" id="ENSCSEP00000031506.1"/>
    </source>
</evidence>
<keyword evidence="4" id="KW-0479">Metal-binding</keyword>
<dbReference type="STRING" id="244447.ENSCSEP00000031506"/>
<dbReference type="SUPFAM" id="SSF140856">
    <property type="entry name" value="USP8 N-terminal domain-like"/>
    <property type="match status" value="1"/>
</dbReference>
<reference evidence="11" key="3">
    <citation type="submission" date="2025-09" db="UniProtKB">
        <authorList>
            <consortium name="Ensembl"/>
        </authorList>
    </citation>
    <scope>IDENTIFICATION</scope>
</reference>
<keyword evidence="7" id="KW-0862">Zinc</keyword>
<dbReference type="GO" id="GO:0006508">
    <property type="term" value="P:proteolysis"/>
    <property type="evidence" value="ECO:0007669"/>
    <property type="project" value="UniProtKB-KW"/>
</dbReference>
<dbReference type="Ensembl" id="ENSCSET00000031915.1">
    <property type="protein sequence ID" value="ENSCSEP00000031506.1"/>
    <property type="gene ID" value="ENSCSEG00000020175.1"/>
</dbReference>
<dbReference type="GO" id="GO:0140492">
    <property type="term" value="F:metal-dependent deubiquitinase activity"/>
    <property type="evidence" value="ECO:0007669"/>
    <property type="project" value="InterPro"/>
</dbReference>
<evidence type="ECO:0000256" key="3">
    <source>
        <dbReference type="ARBA" id="ARBA00022670"/>
    </source>
</evidence>
<dbReference type="Pfam" id="PF08969">
    <property type="entry name" value="USP8_dimer"/>
    <property type="match status" value="1"/>
</dbReference>
<dbReference type="GO" id="GO:0032154">
    <property type="term" value="C:cleavage furrow"/>
    <property type="evidence" value="ECO:0007669"/>
    <property type="project" value="UniProtKB-ARBA"/>
</dbReference>
<keyword evidence="6" id="KW-0378">Hydrolase</keyword>
<keyword evidence="3" id="KW-0645">Protease</keyword>
<evidence type="ECO:0000256" key="9">
    <source>
        <dbReference type="SAM" id="MobiDB-lite"/>
    </source>
</evidence>
<evidence type="ECO:0000256" key="6">
    <source>
        <dbReference type="ARBA" id="ARBA00022801"/>
    </source>
</evidence>
<sequence length="418" mass="47640">MAEHINVSLQPEERVRALTKKGSTVEVNDDVPLRRYFRSGMEMLRMARVYIDEGNVENAFVLYNKFITLFIEKLPKHRDYKTAFIPEKKETLRKLKDVAFPQAEVLKKALLKRYEQEHAQYLAKKKVEDELLAQELSKQKALDAERERVAEMQRRQREQEQFSAFEEMIRRQDLEKERQSVLLEFSTPAHPSSEMPLIPGIRGPPVVSPTLPQIPRDNSGGTQNQFNHTPSNNSATGPPSVDRSLKPGTLVNTMVDALRHFLRLAEANTSRAVETCGILCGKLTRNAFTVTHVIIPKQCGGPDYCDTVNEEELFLIQDQYDLITLGWIHTHPTQTAFLSSVDLHTHCSYQMMLPEAIAIVCSPKFNEIGYFKLTDRGTEEISTCKQKSFHPHSKDPPLFTHAGHVTITNDAVSVMDLR</sequence>
<evidence type="ECO:0000313" key="12">
    <source>
        <dbReference type="Proteomes" id="UP000265120"/>
    </source>
</evidence>
<evidence type="ECO:0000256" key="7">
    <source>
        <dbReference type="ARBA" id="ARBA00022833"/>
    </source>
</evidence>
<name>A0A3P8X1D6_CYNSE</name>
<comment type="similarity">
    <text evidence="2">Belongs to the peptidase M67C family.</text>
</comment>
<proteinExistence type="inferred from homology"/>
<evidence type="ECO:0000256" key="4">
    <source>
        <dbReference type="ARBA" id="ARBA00022723"/>
    </source>
</evidence>
<dbReference type="InterPro" id="IPR000555">
    <property type="entry name" value="JAMM/MPN+_dom"/>
</dbReference>
<dbReference type="CDD" id="cd08066">
    <property type="entry name" value="MPN_AMSH_like"/>
    <property type="match status" value="1"/>
</dbReference>
<reference evidence="11 12" key="1">
    <citation type="journal article" date="2014" name="Nat. Genet.">
        <title>Whole-genome sequence of a flatfish provides insights into ZW sex chromosome evolution and adaptation to a benthic lifestyle.</title>
        <authorList>
            <person name="Chen S."/>
            <person name="Zhang G."/>
            <person name="Shao C."/>
            <person name="Huang Q."/>
            <person name="Liu G."/>
            <person name="Zhang P."/>
            <person name="Song W."/>
            <person name="An N."/>
            <person name="Chalopin D."/>
            <person name="Volff J.N."/>
            <person name="Hong Y."/>
            <person name="Li Q."/>
            <person name="Sha Z."/>
            <person name="Zhou H."/>
            <person name="Xie M."/>
            <person name="Yu Q."/>
            <person name="Liu Y."/>
            <person name="Xiang H."/>
            <person name="Wang N."/>
            <person name="Wu K."/>
            <person name="Yang C."/>
            <person name="Zhou Q."/>
            <person name="Liao X."/>
            <person name="Yang L."/>
            <person name="Hu Q."/>
            <person name="Zhang J."/>
            <person name="Meng L."/>
            <person name="Jin L."/>
            <person name="Tian Y."/>
            <person name="Lian J."/>
            <person name="Yang J."/>
            <person name="Miao G."/>
            <person name="Liu S."/>
            <person name="Liang Z."/>
            <person name="Yan F."/>
            <person name="Li Y."/>
            <person name="Sun B."/>
            <person name="Zhang H."/>
            <person name="Zhang J."/>
            <person name="Zhu Y."/>
            <person name="Du M."/>
            <person name="Zhao Y."/>
            <person name="Schartl M."/>
            <person name="Tang Q."/>
            <person name="Wang J."/>
        </authorList>
    </citation>
    <scope>NUCLEOTIDE SEQUENCE</scope>
</reference>
<dbReference type="Pfam" id="PF01398">
    <property type="entry name" value="JAB"/>
    <property type="match status" value="1"/>
</dbReference>
<feature type="domain" description="MPN" evidence="10">
    <location>
        <begin position="243"/>
        <end position="389"/>
    </location>
</feature>
<feature type="region of interest" description="Disordered" evidence="9">
    <location>
        <begin position="205"/>
        <end position="247"/>
    </location>
</feature>
<dbReference type="FunFam" id="1.20.58.80:FF:000013">
    <property type="entry name" value="STAM-binding protein-like A"/>
    <property type="match status" value="1"/>
</dbReference>
<keyword evidence="5" id="KW-0833">Ubl conjugation pathway</keyword>
<dbReference type="Gene3D" id="3.40.140.10">
    <property type="entry name" value="Cytidine Deaminase, domain 2"/>
    <property type="match status" value="1"/>
</dbReference>
<comment type="cofactor">
    <cofactor evidence="1">
        <name>Zn(2+)</name>
        <dbReference type="ChEBI" id="CHEBI:29105"/>
    </cofactor>
</comment>
<dbReference type="PROSITE" id="PS50249">
    <property type="entry name" value="MPN"/>
    <property type="match status" value="1"/>
</dbReference>
<protein>
    <submittedName>
        <fullName evidence="11">STAM binding protein b</fullName>
    </submittedName>
</protein>
<reference evidence="11" key="2">
    <citation type="submission" date="2025-08" db="UniProtKB">
        <authorList>
            <consortium name="Ensembl"/>
        </authorList>
    </citation>
    <scope>IDENTIFICATION</scope>
</reference>
<evidence type="ECO:0000256" key="8">
    <source>
        <dbReference type="ARBA" id="ARBA00023049"/>
    </source>
</evidence>
<dbReference type="InterPro" id="IPR044098">
    <property type="entry name" value="STAMBP/STALP-like_MPN"/>
</dbReference>
<dbReference type="GO" id="GO:0005768">
    <property type="term" value="C:endosome"/>
    <property type="evidence" value="ECO:0007669"/>
    <property type="project" value="TreeGrafter"/>
</dbReference>
<dbReference type="GeneTree" id="ENSGT00940000153710"/>
<accession>A0A3P8X1D6</accession>
<dbReference type="InParanoid" id="A0A3P8X1D6"/>
<dbReference type="OMA" id="MKFMTLF"/>
<dbReference type="SUPFAM" id="SSF102712">
    <property type="entry name" value="JAB1/MPN domain"/>
    <property type="match status" value="1"/>
</dbReference>
<evidence type="ECO:0000256" key="1">
    <source>
        <dbReference type="ARBA" id="ARBA00001947"/>
    </source>
</evidence>
<dbReference type="Gene3D" id="1.20.58.80">
    <property type="entry name" value="Phosphotransferase system, lactose/cellobiose-type IIA subunit"/>
    <property type="match status" value="1"/>
</dbReference>
<dbReference type="InterPro" id="IPR037518">
    <property type="entry name" value="MPN"/>
</dbReference>
<dbReference type="GO" id="GO:0046872">
    <property type="term" value="F:metal ion binding"/>
    <property type="evidence" value="ECO:0007669"/>
    <property type="project" value="UniProtKB-KW"/>
</dbReference>
<dbReference type="Proteomes" id="UP000265120">
    <property type="component" value="Chromosome Z"/>
</dbReference>
<organism evidence="11 12">
    <name type="scientific">Cynoglossus semilaevis</name>
    <name type="common">Tongue sole</name>
    <dbReference type="NCBI Taxonomy" id="244447"/>
    <lineage>
        <taxon>Eukaryota</taxon>
        <taxon>Metazoa</taxon>
        <taxon>Chordata</taxon>
        <taxon>Craniata</taxon>
        <taxon>Vertebrata</taxon>
        <taxon>Euteleostomi</taxon>
        <taxon>Actinopterygii</taxon>
        <taxon>Neopterygii</taxon>
        <taxon>Teleostei</taxon>
        <taxon>Neoteleostei</taxon>
        <taxon>Acanthomorphata</taxon>
        <taxon>Carangaria</taxon>
        <taxon>Pleuronectiformes</taxon>
        <taxon>Pleuronectoidei</taxon>
        <taxon>Cynoglossidae</taxon>
        <taxon>Cynoglossinae</taxon>
        <taxon>Cynoglossus</taxon>
    </lineage>
</organism>
<dbReference type="GO" id="GO:0070536">
    <property type="term" value="P:protein K63-linked deubiquitination"/>
    <property type="evidence" value="ECO:0007669"/>
    <property type="project" value="InterPro"/>
</dbReference>
<evidence type="ECO:0000256" key="5">
    <source>
        <dbReference type="ARBA" id="ARBA00022786"/>
    </source>
</evidence>
<dbReference type="PANTHER" id="PTHR12947:SF8">
    <property type="entry name" value="STAM-BINDING PROTEIN"/>
    <property type="match status" value="1"/>
</dbReference>
<feature type="compositionally biased region" description="Polar residues" evidence="9">
    <location>
        <begin position="219"/>
        <end position="237"/>
    </location>
</feature>
<keyword evidence="8" id="KW-0482">Metalloprotease</keyword>
<dbReference type="GO" id="GO:0061578">
    <property type="term" value="F:K63-linked deubiquitinase activity"/>
    <property type="evidence" value="ECO:0007669"/>
    <property type="project" value="InterPro"/>
</dbReference>
<dbReference type="PANTHER" id="PTHR12947">
    <property type="entry name" value="AMSH-LIKE PROTEASE"/>
    <property type="match status" value="1"/>
</dbReference>
<evidence type="ECO:0000256" key="2">
    <source>
        <dbReference type="ARBA" id="ARBA00010981"/>
    </source>
</evidence>
<dbReference type="FunFam" id="3.40.140.10:FF:000010">
    <property type="entry name" value="AMSH-like protease isoform X1"/>
    <property type="match status" value="1"/>
</dbReference>
<dbReference type="AlphaFoldDB" id="A0A3P8X1D6"/>